<dbReference type="InterPro" id="IPR017441">
    <property type="entry name" value="Protein_kinase_ATP_BS"/>
</dbReference>
<dbReference type="Pfam" id="PF00069">
    <property type="entry name" value="Pkinase"/>
    <property type="match status" value="2"/>
</dbReference>
<dbReference type="PROSITE" id="PS00108">
    <property type="entry name" value="PROTEIN_KINASE_ST"/>
    <property type="match status" value="1"/>
</dbReference>
<evidence type="ECO:0000313" key="7">
    <source>
        <dbReference type="EnsemblPlants" id="HORVU.MOREX.r3.7HG0636000.1"/>
    </source>
</evidence>
<dbReference type="PANTHER" id="PTHR45707">
    <property type="entry name" value="C2 CALCIUM/LIPID-BINDING PLANT PHOSPHORIBOSYLTRANSFERASE FAMILY PROTEIN"/>
    <property type="match status" value="1"/>
</dbReference>
<dbReference type="InterPro" id="IPR008271">
    <property type="entry name" value="Ser/Thr_kinase_AS"/>
</dbReference>
<dbReference type="GO" id="GO:0004672">
    <property type="term" value="F:protein kinase activity"/>
    <property type="evidence" value="ECO:0007669"/>
    <property type="project" value="InterPro"/>
</dbReference>
<organism evidence="7 8">
    <name type="scientific">Hordeum vulgare subsp. vulgare</name>
    <name type="common">Domesticated barley</name>
    <dbReference type="NCBI Taxonomy" id="112509"/>
    <lineage>
        <taxon>Eukaryota</taxon>
        <taxon>Viridiplantae</taxon>
        <taxon>Streptophyta</taxon>
        <taxon>Embryophyta</taxon>
        <taxon>Tracheophyta</taxon>
        <taxon>Spermatophyta</taxon>
        <taxon>Magnoliopsida</taxon>
        <taxon>Liliopsida</taxon>
        <taxon>Poales</taxon>
        <taxon>Poaceae</taxon>
        <taxon>BOP clade</taxon>
        <taxon>Pooideae</taxon>
        <taxon>Triticodae</taxon>
        <taxon>Triticeae</taxon>
        <taxon>Hordeinae</taxon>
        <taxon>Hordeum</taxon>
    </lineage>
</organism>
<protein>
    <recommendedName>
        <fullName evidence="6">Protein kinase domain-containing protein</fullName>
    </recommendedName>
</protein>
<reference evidence="7" key="3">
    <citation type="submission" date="2022-01" db="UniProtKB">
        <authorList>
            <consortium name="EnsemblPlants"/>
        </authorList>
    </citation>
    <scope>IDENTIFICATION</scope>
    <source>
        <strain evidence="7">subsp. vulgare</strain>
    </source>
</reference>
<dbReference type="SMR" id="A0A8I6Y045"/>
<reference evidence="7" key="2">
    <citation type="submission" date="2020-10" db="EMBL/GenBank/DDBJ databases">
        <authorList>
            <person name="Scholz U."/>
            <person name="Mascher M."/>
            <person name="Fiebig A."/>
        </authorList>
    </citation>
    <scope>NUCLEOTIDE SEQUENCE [LARGE SCALE GENOMIC DNA]</scope>
    <source>
        <strain evidence="7">cv. Morex</strain>
    </source>
</reference>
<dbReference type="Gene3D" id="3.30.200.20">
    <property type="entry name" value="Phosphorylase Kinase, domain 1"/>
    <property type="match status" value="2"/>
</dbReference>
<name>A0A8I6Y045_HORVV</name>
<evidence type="ECO:0000256" key="3">
    <source>
        <dbReference type="ARBA" id="ARBA00022777"/>
    </source>
</evidence>
<dbReference type="SMART" id="SM00220">
    <property type="entry name" value="S_TKc"/>
    <property type="match status" value="2"/>
</dbReference>
<evidence type="ECO:0000256" key="2">
    <source>
        <dbReference type="ARBA" id="ARBA00022741"/>
    </source>
</evidence>
<reference evidence="8" key="1">
    <citation type="journal article" date="2012" name="Nature">
        <title>A physical, genetic and functional sequence assembly of the barley genome.</title>
        <authorList>
            <consortium name="The International Barley Genome Sequencing Consortium"/>
            <person name="Mayer K.F."/>
            <person name="Waugh R."/>
            <person name="Brown J.W."/>
            <person name="Schulman A."/>
            <person name="Langridge P."/>
            <person name="Platzer M."/>
            <person name="Fincher G.B."/>
            <person name="Muehlbauer G.J."/>
            <person name="Sato K."/>
            <person name="Close T.J."/>
            <person name="Wise R.P."/>
            <person name="Stein N."/>
        </authorList>
    </citation>
    <scope>NUCLEOTIDE SEQUENCE [LARGE SCALE GENOMIC DNA]</scope>
    <source>
        <strain evidence="8">cv. Morex</strain>
    </source>
</reference>
<dbReference type="PANTHER" id="PTHR45707:SF56">
    <property type="entry name" value="OS11G0608700 PROTEIN"/>
    <property type="match status" value="1"/>
</dbReference>
<proteinExistence type="predicted"/>
<dbReference type="Gramene" id="HORVU.MOREX.r3.7HG0636000.1">
    <property type="protein sequence ID" value="HORVU.MOREX.r3.7HG0636000.1"/>
    <property type="gene ID" value="HORVU.MOREX.r3.7HG0636000"/>
</dbReference>
<evidence type="ECO:0000256" key="1">
    <source>
        <dbReference type="ARBA" id="ARBA00022679"/>
    </source>
</evidence>
<dbReference type="FunFam" id="3.30.200.20:FF:000465">
    <property type="entry name" value="Cysteine-rich receptor-like protein kinase 6"/>
    <property type="match status" value="1"/>
</dbReference>
<keyword evidence="8" id="KW-1185">Reference proteome</keyword>
<evidence type="ECO:0000259" key="6">
    <source>
        <dbReference type="PROSITE" id="PS50011"/>
    </source>
</evidence>
<keyword evidence="1" id="KW-0808">Transferase</keyword>
<dbReference type="Proteomes" id="UP000011116">
    <property type="component" value="Chromosome 7H"/>
</dbReference>
<keyword evidence="2 5" id="KW-0547">Nucleotide-binding</keyword>
<dbReference type="PROSITE" id="PS00107">
    <property type="entry name" value="PROTEIN_KINASE_ATP"/>
    <property type="match status" value="1"/>
</dbReference>
<dbReference type="PROSITE" id="PS50011">
    <property type="entry name" value="PROTEIN_KINASE_DOM"/>
    <property type="match status" value="2"/>
</dbReference>
<feature type="domain" description="Protein kinase" evidence="6">
    <location>
        <begin position="264"/>
        <end position="582"/>
    </location>
</feature>
<evidence type="ECO:0000313" key="8">
    <source>
        <dbReference type="Proteomes" id="UP000011116"/>
    </source>
</evidence>
<keyword evidence="3" id="KW-0418">Kinase</keyword>
<dbReference type="AlphaFoldDB" id="A0A8I6Y045"/>
<dbReference type="SUPFAM" id="SSF56112">
    <property type="entry name" value="Protein kinase-like (PK-like)"/>
    <property type="match status" value="2"/>
</dbReference>
<evidence type="ECO:0000256" key="4">
    <source>
        <dbReference type="ARBA" id="ARBA00022840"/>
    </source>
</evidence>
<dbReference type="InterPro" id="IPR011009">
    <property type="entry name" value="Kinase-like_dom_sf"/>
</dbReference>
<keyword evidence="4 5" id="KW-0067">ATP-binding</keyword>
<feature type="binding site" evidence="5">
    <location>
        <position position="293"/>
    </location>
    <ligand>
        <name>ATP</name>
        <dbReference type="ChEBI" id="CHEBI:30616"/>
    </ligand>
</feature>
<evidence type="ECO:0000256" key="5">
    <source>
        <dbReference type="PROSITE-ProRule" id="PRU10141"/>
    </source>
</evidence>
<accession>A0A8I6Y045</accession>
<sequence length="614" mass="70198">MQGLDNEEFKNEFNNLMRVQHQNTIRLVGYCHHTAQVPVERNGEHISARVEERALCSEYLPGGSLDRHLSNESCALDWHICYNIIKGLCEGLHYLHEGFGYPIYHLGLKPSKILLDKDMMPKIGGFGFSRHSTETFNTSDVTGTSVYMPPEYISTRQITPKFDVFSLGVIILQIMAGKQSYIKCADIPPEEFIELVYELWVNRLQATISKRTSREVRTCIRIALKCVEFNLMKRPTTNEIIQELNKIDIVEWSFEFLERITNGFSEQNIVGRGGYGVIYKGVLENGEEIAVKKLHPVLWIDDEQFKNELNILTRVKHKNIVQLAGYCHHTSQIVAEYKGEHVSASVVERAICLEYMHGGSLADQLSAEACTLDWDKCYKIIKEICEGLHYLHNVDAPIFHLDLKPANVLLDKDMVAKLCDFGLSRLFDSMQTYITESQDMKGTRGYMPPEYINRQQISPKFDVFSLGVIIIQIMAGKDGYFNCADTHPKVFIKHVRKKDPISGKEIPNILLCLTPIRACLFWHYVSILQVCENWRMRMEANMPSHVSQVRTCIKIALKCVEDDRTRRPTIAQIVNELSNIGIPKSKPIRQVHILCSRGSSLFTMTGLTSFMILL</sequence>
<feature type="domain" description="Protein kinase" evidence="6">
    <location>
        <begin position="1"/>
        <end position="257"/>
    </location>
</feature>
<dbReference type="EnsemblPlants" id="HORVU.MOREX.r3.7HG0636000.1">
    <property type="protein sequence ID" value="HORVU.MOREX.r3.7HG0636000.1"/>
    <property type="gene ID" value="HORVU.MOREX.r3.7HG0636000"/>
</dbReference>
<dbReference type="GO" id="GO:0005524">
    <property type="term" value="F:ATP binding"/>
    <property type="evidence" value="ECO:0007669"/>
    <property type="project" value="UniProtKB-UniRule"/>
</dbReference>
<dbReference type="InterPro" id="IPR000719">
    <property type="entry name" value="Prot_kinase_dom"/>
</dbReference>
<dbReference type="Gene3D" id="1.10.510.10">
    <property type="entry name" value="Transferase(Phosphotransferase) domain 1"/>
    <property type="match status" value="2"/>
</dbReference>